<keyword evidence="5" id="KW-0503">Monooxygenase</keyword>
<reference evidence="7 8" key="1">
    <citation type="submission" date="2024-02" db="EMBL/GenBank/DDBJ databases">
        <title>De novo assembly and annotation of 12 fungi associated with fruit tree decline syndrome in Ontario, Canada.</title>
        <authorList>
            <person name="Sulman M."/>
            <person name="Ellouze W."/>
            <person name="Ilyukhin E."/>
        </authorList>
    </citation>
    <scope>NUCLEOTIDE SEQUENCE [LARGE SCALE GENOMIC DNA]</scope>
    <source>
        <strain evidence="7 8">M1-105</strain>
    </source>
</reference>
<feature type="domain" description="FAD-binding" evidence="6">
    <location>
        <begin position="8"/>
        <end position="181"/>
    </location>
</feature>
<dbReference type="InterPro" id="IPR002938">
    <property type="entry name" value="FAD-bd"/>
</dbReference>
<evidence type="ECO:0000313" key="7">
    <source>
        <dbReference type="EMBL" id="KAL1633238.1"/>
    </source>
</evidence>
<evidence type="ECO:0000259" key="6">
    <source>
        <dbReference type="Pfam" id="PF01494"/>
    </source>
</evidence>
<dbReference type="PANTHER" id="PTHR13789">
    <property type="entry name" value="MONOOXYGENASE"/>
    <property type="match status" value="1"/>
</dbReference>
<comment type="caution">
    <text evidence="7">The sequence shown here is derived from an EMBL/GenBank/DDBJ whole genome shotgun (WGS) entry which is preliminary data.</text>
</comment>
<dbReference type="Gene3D" id="3.50.50.60">
    <property type="entry name" value="FAD/NAD(P)-binding domain"/>
    <property type="match status" value="1"/>
</dbReference>
<gene>
    <name evidence="7" type="ORF">SLS56_003101</name>
</gene>
<keyword evidence="3" id="KW-0274">FAD</keyword>
<accession>A0ABR3T0Z8</accession>
<evidence type="ECO:0000256" key="4">
    <source>
        <dbReference type="ARBA" id="ARBA00023002"/>
    </source>
</evidence>
<evidence type="ECO:0000256" key="2">
    <source>
        <dbReference type="ARBA" id="ARBA00022630"/>
    </source>
</evidence>
<dbReference type="InterPro" id="IPR050493">
    <property type="entry name" value="FAD-dep_Monooxygenase_BioMet"/>
</dbReference>
<dbReference type="PANTHER" id="PTHR13789:SF316">
    <property type="entry name" value="FAD-BINDING DOMAIN-CONTAINING PROTEIN"/>
    <property type="match status" value="1"/>
</dbReference>
<organism evidence="7 8">
    <name type="scientific">Neofusicoccum ribis</name>
    <dbReference type="NCBI Taxonomy" id="45134"/>
    <lineage>
        <taxon>Eukaryota</taxon>
        <taxon>Fungi</taxon>
        <taxon>Dikarya</taxon>
        <taxon>Ascomycota</taxon>
        <taxon>Pezizomycotina</taxon>
        <taxon>Dothideomycetes</taxon>
        <taxon>Dothideomycetes incertae sedis</taxon>
        <taxon>Botryosphaeriales</taxon>
        <taxon>Botryosphaeriaceae</taxon>
        <taxon>Neofusicoccum</taxon>
    </lineage>
</organism>
<dbReference type="Proteomes" id="UP001521116">
    <property type="component" value="Unassembled WGS sequence"/>
</dbReference>
<evidence type="ECO:0000313" key="8">
    <source>
        <dbReference type="Proteomes" id="UP001521116"/>
    </source>
</evidence>
<evidence type="ECO:0000256" key="3">
    <source>
        <dbReference type="ARBA" id="ARBA00022827"/>
    </source>
</evidence>
<proteinExistence type="inferred from homology"/>
<comment type="similarity">
    <text evidence="1">Belongs to the paxM FAD-dependent monooxygenase family.</text>
</comment>
<sequence length="430" mass="45791">MSSQLASDIVIIGGGLASLVLALSLHQRGIGCTIYEARPEDATTPGALMLSPNSLRILDTLGIYGELRAQGFNFSTVTFKNAAEETTDVYPMGDARVYGYDCLRVYRQTLLLALRAAARRAAIPIHYATKFSHVEPSADPASPLVTLALADGTTRTASLLVGADGIHSRLRTSAAVAPGSHARYGGRLAITFATSRARAGGIPRAYPLPVTIFGAPGAFVLAPQTPDGDAEMLAGTQIAFPEQDRAGWDRVAADKDGLLRALRAGAGVGVGVGEWPETAARALADVDRATLSVWPFYQVPPLERWFSAADGGVGAPGRVVVLGDAAHAIPPTAGQGASQAMEDAVTFAELVKTAGGPRWEWAVGEWQKYRQQRIDRVLHLTMQLNNNRLPNAEREKLADGAIWKSTGEGELAWLYSADVVQELAEWLKRA</sequence>
<dbReference type="PRINTS" id="PR00420">
    <property type="entry name" value="RNGMNOXGNASE"/>
</dbReference>
<dbReference type="InterPro" id="IPR036188">
    <property type="entry name" value="FAD/NAD-bd_sf"/>
</dbReference>
<name>A0ABR3T0Z8_9PEZI</name>
<keyword evidence="8" id="KW-1185">Reference proteome</keyword>
<dbReference type="EMBL" id="JAJVDC020000023">
    <property type="protein sequence ID" value="KAL1633238.1"/>
    <property type="molecule type" value="Genomic_DNA"/>
</dbReference>
<dbReference type="SUPFAM" id="SSF51905">
    <property type="entry name" value="FAD/NAD(P)-binding domain"/>
    <property type="match status" value="1"/>
</dbReference>
<dbReference type="Pfam" id="PF01494">
    <property type="entry name" value="FAD_binding_3"/>
    <property type="match status" value="2"/>
</dbReference>
<evidence type="ECO:0000256" key="1">
    <source>
        <dbReference type="ARBA" id="ARBA00007992"/>
    </source>
</evidence>
<keyword evidence="4" id="KW-0560">Oxidoreductase</keyword>
<evidence type="ECO:0000256" key="5">
    <source>
        <dbReference type="ARBA" id="ARBA00023033"/>
    </source>
</evidence>
<keyword evidence="2" id="KW-0285">Flavoprotein</keyword>
<feature type="domain" description="FAD-binding" evidence="6">
    <location>
        <begin position="317"/>
        <end position="349"/>
    </location>
</feature>
<protein>
    <recommendedName>
        <fullName evidence="6">FAD-binding domain-containing protein</fullName>
    </recommendedName>
</protein>